<keyword evidence="2" id="KW-0479">Metal-binding</keyword>
<proteinExistence type="predicted"/>
<accession>X1VFH4</accession>
<keyword evidence="3" id="KW-0560">Oxidoreductase</keyword>
<evidence type="ECO:0000313" key="6">
    <source>
        <dbReference type="EMBL" id="GAJ05625.1"/>
    </source>
</evidence>
<evidence type="ECO:0008006" key="7">
    <source>
        <dbReference type="Google" id="ProtNLM"/>
    </source>
</evidence>
<gene>
    <name evidence="6" type="ORF">S12H4_41316</name>
</gene>
<dbReference type="Pfam" id="PF13450">
    <property type="entry name" value="NAD_binding_8"/>
    <property type="match status" value="1"/>
</dbReference>
<dbReference type="EMBL" id="BARW01025166">
    <property type="protein sequence ID" value="GAJ05625.1"/>
    <property type="molecule type" value="Genomic_DNA"/>
</dbReference>
<feature type="non-terminal residue" evidence="6">
    <location>
        <position position="261"/>
    </location>
</feature>
<name>X1VFH4_9ZZZZ</name>
<keyword evidence="4" id="KW-0408">Iron</keyword>
<dbReference type="GO" id="GO:0051539">
    <property type="term" value="F:4 iron, 4 sulfur cluster binding"/>
    <property type="evidence" value="ECO:0007669"/>
    <property type="project" value="UniProtKB-KW"/>
</dbReference>
<dbReference type="AlphaFoldDB" id="X1VFH4"/>
<dbReference type="InterPro" id="IPR039650">
    <property type="entry name" value="HdrA-like"/>
</dbReference>
<dbReference type="Gene3D" id="3.40.50.720">
    <property type="entry name" value="NAD(P)-binding Rossmann-like Domain"/>
    <property type="match status" value="1"/>
</dbReference>
<evidence type="ECO:0000256" key="2">
    <source>
        <dbReference type="ARBA" id="ARBA00022723"/>
    </source>
</evidence>
<reference evidence="6" key="1">
    <citation type="journal article" date="2014" name="Front. Microbiol.">
        <title>High frequency of phylogenetically diverse reductive dehalogenase-homologous genes in deep subseafloor sedimentary metagenomes.</title>
        <authorList>
            <person name="Kawai M."/>
            <person name="Futagami T."/>
            <person name="Toyoda A."/>
            <person name="Takaki Y."/>
            <person name="Nishi S."/>
            <person name="Hori S."/>
            <person name="Arai W."/>
            <person name="Tsubouchi T."/>
            <person name="Morono Y."/>
            <person name="Uchiyama I."/>
            <person name="Ito T."/>
            <person name="Fujiyama A."/>
            <person name="Inagaki F."/>
            <person name="Takami H."/>
        </authorList>
    </citation>
    <scope>NUCLEOTIDE SEQUENCE</scope>
    <source>
        <strain evidence="6">Expedition CK06-06</strain>
    </source>
</reference>
<keyword evidence="1" id="KW-0004">4Fe-4S</keyword>
<feature type="non-terminal residue" evidence="6">
    <location>
        <position position="1"/>
    </location>
</feature>
<dbReference type="SUPFAM" id="SSF51905">
    <property type="entry name" value="FAD/NAD(P)-binding domain"/>
    <property type="match status" value="1"/>
</dbReference>
<evidence type="ECO:0000256" key="5">
    <source>
        <dbReference type="ARBA" id="ARBA00023014"/>
    </source>
</evidence>
<protein>
    <recommendedName>
        <fullName evidence="7">FAD-dependent oxidoreductase 2 FAD binding domain-containing protein</fullName>
    </recommendedName>
</protein>
<evidence type="ECO:0000256" key="1">
    <source>
        <dbReference type="ARBA" id="ARBA00022485"/>
    </source>
</evidence>
<dbReference type="PANTHER" id="PTHR43498:SF1">
    <property type="entry name" value="COB--COM HETERODISULFIDE REDUCTASE IRON-SULFUR SUBUNIT A"/>
    <property type="match status" value="1"/>
</dbReference>
<dbReference type="PANTHER" id="PTHR43498">
    <property type="entry name" value="FERREDOXIN:COB-COM HETERODISULFIDE REDUCTASE SUBUNIT A"/>
    <property type="match status" value="1"/>
</dbReference>
<dbReference type="GO" id="GO:0016491">
    <property type="term" value="F:oxidoreductase activity"/>
    <property type="evidence" value="ECO:0007669"/>
    <property type="project" value="UniProtKB-KW"/>
</dbReference>
<evidence type="ECO:0000256" key="3">
    <source>
        <dbReference type="ARBA" id="ARBA00023002"/>
    </source>
</evidence>
<organism evidence="6">
    <name type="scientific">marine sediment metagenome</name>
    <dbReference type="NCBI Taxonomy" id="412755"/>
    <lineage>
        <taxon>unclassified sequences</taxon>
        <taxon>metagenomes</taxon>
        <taxon>ecological metagenomes</taxon>
    </lineage>
</organism>
<keyword evidence="5" id="KW-0411">Iron-sulfur</keyword>
<dbReference type="GO" id="GO:0046872">
    <property type="term" value="F:metal ion binding"/>
    <property type="evidence" value="ECO:0007669"/>
    <property type="project" value="UniProtKB-KW"/>
</dbReference>
<evidence type="ECO:0000256" key="4">
    <source>
        <dbReference type="ARBA" id="ARBA00023004"/>
    </source>
</evidence>
<sequence>GVELNEFGFCMTDRFAPHETTRPGVFVGGAFREPKDIPETVAEAAGVAGEAAKLVVGSQVAGPQVAGEVPPERDVSDEEPQVGVFVCTCRGQVSEVVDVGAVAEYAGRLGGVALAKVVEDACGADLAAVKEAIEEQGLNRVVITGCSFRLYQPEFSALMRQVGLNPQLLERADIREGCAWVHRDVPEQATAKAKAAVEMAVTKAAFHKAVSRSWLEPSRRALVIGGGLAGMTAALELAELGFEADLVERGEELGGNLRTAH</sequence>
<comment type="caution">
    <text evidence="6">The sequence shown here is derived from an EMBL/GenBank/DDBJ whole genome shotgun (WGS) entry which is preliminary data.</text>
</comment>
<dbReference type="InterPro" id="IPR036188">
    <property type="entry name" value="FAD/NAD-bd_sf"/>
</dbReference>